<dbReference type="GO" id="GO:0005840">
    <property type="term" value="C:ribosome"/>
    <property type="evidence" value="ECO:0007669"/>
    <property type="project" value="UniProtKB-KW"/>
</dbReference>
<dbReference type="InterPro" id="IPR000182">
    <property type="entry name" value="GNAT_dom"/>
</dbReference>
<protein>
    <submittedName>
        <fullName evidence="4">Ribosomal protein S18 acetylase RimI</fullName>
    </submittedName>
</protein>
<evidence type="ECO:0000313" key="5">
    <source>
        <dbReference type="Proteomes" id="UP000199379"/>
    </source>
</evidence>
<feature type="domain" description="N-acetyltransferase" evidence="3">
    <location>
        <begin position="4"/>
        <end position="160"/>
    </location>
</feature>
<evidence type="ECO:0000256" key="1">
    <source>
        <dbReference type="ARBA" id="ARBA00022679"/>
    </source>
</evidence>
<evidence type="ECO:0000313" key="4">
    <source>
        <dbReference type="EMBL" id="SEK07944.1"/>
    </source>
</evidence>
<dbReference type="SUPFAM" id="SSF55729">
    <property type="entry name" value="Acyl-CoA N-acyltransferases (Nat)"/>
    <property type="match status" value="1"/>
</dbReference>
<dbReference type="Pfam" id="PF00583">
    <property type="entry name" value="Acetyltransf_1"/>
    <property type="match status" value="1"/>
</dbReference>
<name>A0A1H7E2N0_9RHOB</name>
<dbReference type="GO" id="GO:0008080">
    <property type="term" value="F:N-acetyltransferase activity"/>
    <property type="evidence" value="ECO:0007669"/>
    <property type="project" value="TreeGrafter"/>
</dbReference>
<accession>A0A1H7E2N0</accession>
<dbReference type="OrthoDB" id="9805924at2"/>
<gene>
    <name evidence="4" type="ORF">SAMN05444007_12210</name>
</gene>
<dbReference type="Gene3D" id="3.40.630.30">
    <property type="match status" value="1"/>
</dbReference>
<evidence type="ECO:0000256" key="2">
    <source>
        <dbReference type="ARBA" id="ARBA00023315"/>
    </source>
</evidence>
<dbReference type="InterPro" id="IPR051016">
    <property type="entry name" value="Diverse_Substrate_AcTransf"/>
</dbReference>
<dbReference type="PANTHER" id="PTHR10545">
    <property type="entry name" value="DIAMINE N-ACETYLTRANSFERASE"/>
    <property type="match status" value="1"/>
</dbReference>
<dbReference type="PANTHER" id="PTHR10545:SF29">
    <property type="entry name" value="GH14572P-RELATED"/>
    <property type="match status" value="1"/>
</dbReference>
<dbReference type="PROSITE" id="PS51186">
    <property type="entry name" value="GNAT"/>
    <property type="match status" value="1"/>
</dbReference>
<dbReference type="EMBL" id="FNYD01000022">
    <property type="protein sequence ID" value="SEK07944.1"/>
    <property type="molecule type" value="Genomic_DNA"/>
</dbReference>
<dbReference type="AlphaFoldDB" id="A0A1H7E2N0"/>
<sequence>MHTYNIRPAVVADLTAVESALMSLSRDLEDPYRAGTDALRQALFGAHPAAWAQIADSAAVPAGIVLFSPVFSTVRGGAGVYVSDLWVDSTERGDGMGPALLQSAAEKAAAIWGARFMRLAVYPDNMRARALYDELGFEPVEAETVMVLAGKAFQQMRGYR</sequence>
<evidence type="ECO:0000259" key="3">
    <source>
        <dbReference type="PROSITE" id="PS51186"/>
    </source>
</evidence>
<keyword evidence="2" id="KW-0012">Acyltransferase</keyword>
<reference evidence="4 5" key="1">
    <citation type="submission" date="2016-10" db="EMBL/GenBank/DDBJ databases">
        <authorList>
            <person name="de Groot N.N."/>
        </authorList>
    </citation>
    <scope>NUCLEOTIDE SEQUENCE [LARGE SCALE GENOMIC DNA]</scope>
    <source>
        <strain evidence="4 5">DSM 29340</strain>
    </source>
</reference>
<keyword evidence="5" id="KW-1185">Reference proteome</keyword>
<dbReference type="Proteomes" id="UP000199379">
    <property type="component" value="Unassembled WGS sequence"/>
</dbReference>
<keyword evidence="4" id="KW-0689">Ribosomal protein</keyword>
<dbReference type="InterPro" id="IPR016181">
    <property type="entry name" value="Acyl_CoA_acyltransferase"/>
</dbReference>
<proteinExistence type="predicted"/>
<dbReference type="STRING" id="1227549.SAMN05444007_12210"/>
<organism evidence="4 5">
    <name type="scientific">Cribrihabitans marinus</name>
    <dbReference type="NCBI Taxonomy" id="1227549"/>
    <lineage>
        <taxon>Bacteria</taxon>
        <taxon>Pseudomonadati</taxon>
        <taxon>Pseudomonadota</taxon>
        <taxon>Alphaproteobacteria</taxon>
        <taxon>Rhodobacterales</taxon>
        <taxon>Paracoccaceae</taxon>
        <taxon>Cribrihabitans</taxon>
    </lineage>
</organism>
<dbReference type="RefSeq" id="WP_092371578.1">
    <property type="nucleotide sequence ID" value="NZ_BMGV01000020.1"/>
</dbReference>
<keyword evidence="1" id="KW-0808">Transferase</keyword>
<keyword evidence="4" id="KW-0687">Ribonucleoprotein</keyword>